<organism evidence="1 2">
    <name type="scientific">Candidatus Kaiserbacteria bacterium RIFCSPHIGHO2_02_FULL_55_25</name>
    <dbReference type="NCBI Taxonomy" id="1798498"/>
    <lineage>
        <taxon>Bacteria</taxon>
        <taxon>Candidatus Kaiseribacteriota</taxon>
    </lineage>
</organism>
<dbReference type="Proteomes" id="UP000176914">
    <property type="component" value="Unassembled WGS sequence"/>
</dbReference>
<accession>A0A1F6E549</accession>
<protein>
    <submittedName>
        <fullName evidence="1">Uncharacterized protein</fullName>
    </submittedName>
</protein>
<dbReference type="EMBL" id="MFLL01000027">
    <property type="protein sequence ID" value="OGG68813.1"/>
    <property type="molecule type" value="Genomic_DNA"/>
</dbReference>
<comment type="caution">
    <text evidence="1">The sequence shown here is derived from an EMBL/GenBank/DDBJ whole genome shotgun (WGS) entry which is preliminary data.</text>
</comment>
<reference evidence="1 2" key="1">
    <citation type="journal article" date="2016" name="Nat. Commun.">
        <title>Thousands of microbial genomes shed light on interconnected biogeochemical processes in an aquifer system.</title>
        <authorList>
            <person name="Anantharaman K."/>
            <person name="Brown C.T."/>
            <person name="Hug L.A."/>
            <person name="Sharon I."/>
            <person name="Castelle C.J."/>
            <person name="Probst A.J."/>
            <person name="Thomas B.C."/>
            <person name="Singh A."/>
            <person name="Wilkins M.J."/>
            <person name="Karaoz U."/>
            <person name="Brodie E.L."/>
            <person name="Williams K.H."/>
            <person name="Hubbard S.S."/>
            <person name="Banfield J.F."/>
        </authorList>
    </citation>
    <scope>NUCLEOTIDE SEQUENCE [LARGE SCALE GENOMIC DNA]</scope>
</reference>
<sequence length="210" mass="23467">MATFTTNVDWNKVDFEKIGAQSLIRNPKFAGAQFRAWMENGCRFVIKGPSVLVIDRSKPFDSTRFLGQGSSIWRGPAEGKGLEGEEDQDSRSVALTELDFSSVAFDNFLKEDEPTIIGEEKLVRMKADPRIRYDAGVGVALLDEKGQATLRWLHDTYGITWMEFATVLRYSDGHRCFLFLDRRGGGSWHARCRWLGHGRSAGGVSPVSAS</sequence>
<name>A0A1F6E549_9BACT</name>
<evidence type="ECO:0000313" key="2">
    <source>
        <dbReference type="Proteomes" id="UP000176914"/>
    </source>
</evidence>
<proteinExistence type="predicted"/>
<evidence type="ECO:0000313" key="1">
    <source>
        <dbReference type="EMBL" id="OGG68813.1"/>
    </source>
</evidence>
<dbReference type="AlphaFoldDB" id="A0A1F6E549"/>
<gene>
    <name evidence="1" type="ORF">A3C20_00380</name>
</gene>